<sequence length="315" mass="35724">MNLAFGILQGLMVLILAPFFAGFVHRLKQRARGQKGVSPFQYYRNLYKLLKKETVLSKDATLVSYLAPFMYLLPHILLGFMMPFFYGKPLLAPTNPILITYLMALAVFFLTLYALDQASSFGGLGSSREWFLSSLSEPAFLLLLFSVCLYSKEWDLSIAFLKLGQEVQSLILGYTQHFSVSIPFLLIISLFVLMLAENARIPFDNPETHLELTMIHEANILEASGRHLLLFEYASHLRLTVFLSLISILIFPYIAQEPFYFLLAFALYFLKMLLLGSVLAFVESINAKMRLFRLPNILSVAFVLSLLTLILSMGV</sequence>
<evidence type="ECO:0000256" key="1">
    <source>
        <dbReference type="ARBA" id="ARBA00004141"/>
    </source>
</evidence>
<dbReference type="AlphaFoldDB" id="D3DIF4"/>
<feature type="transmembrane region" description="Helical" evidence="5">
    <location>
        <begin position="171"/>
        <end position="196"/>
    </location>
</feature>
<keyword evidence="4 5" id="KW-0472">Membrane</keyword>
<protein>
    <submittedName>
        <fullName evidence="6">Formate hydrogenlyase subunit 4/respiratory-chain NADH dehydrogenase subunit 1</fullName>
    </submittedName>
</protein>
<dbReference type="PATRIC" id="fig|608538.5.peg.1169"/>
<dbReference type="Proteomes" id="UP000002574">
    <property type="component" value="Chromosome"/>
</dbReference>
<dbReference type="InterPro" id="IPR052561">
    <property type="entry name" value="ComplexI_Subunit1"/>
</dbReference>
<dbReference type="KEGG" id="hte:Hydth_1144"/>
<feature type="transmembrane region" description="Helical" evidence="5">
    <location>
        <begin position="6"/>
        <end position="25"/>
    </location>
</feature>
<dbReference type="PANTHER" id="PTHR43359:SF1">
    <property type="entry name" value="FORMATE HYDROGENLYASE SUBUNIT 4-RELATED"/>
    <property type="match status" value="1"/>
</dbReference>
<evidence type="ECO:0000313" key="6">
    <source>
        <dbReference type="EMBL" id="BAI69606.1"/>
    </source>
</evidence>
<dbReference type="PANTHER" id="PTHR43359">
    <property type="entry name" value="FORMATE HYDROGENLYASE SUBUNIT 4"/>
    <property type="match status" value="1"/>
</dbReference>
<evidence type="ECO:0000313" key="7">
    <source>
        <dbReference type="Proteomes" id="UP000002574"/>
    </source>
</evidence>
<keyword evidence="7" id="KW-1185">Reference proteome</keyword>
<dbReference type="RefSeq" id="WP_012963786.1">
    <property type="nucleotide sequence ID" value="NC_013799.1"/>
</dbReference>
<feature type="transmembrane region" description="Helical" evidence="5">
    <location>
        <begin position="62"/>
        <end position="86"/>
    </location>
</feature>
<name>D3DIF4_HYDTT</name>
<evidence type="ECO:0000256" key="3">
    <source>
        <dbReference type="ARBA" id="ARBA00022989"/>
    </source>
</evidence>
<dbReference type="EMBL" id="AP011112">
    <property type="protein sequence ID" value="BAI69606.1"/>
    <property type="molecule type" value="Genomic_DNA"/>
</dbReference>
<dbReference type="Pfam" id="PF00146">
    <property type="entry name" value="NADHdh"/>
    <property type="match status" value="1"/>
</dbReference>
<evidence type="ECO:0000256" key="2">
    <source>
        <dbReference type="ARBA" id="ARBA00022692"/>
    </source>
</evidence>
<evidence type="ECO:0000256" key="4">
    <source>
        <dbReference type="ARBA" id="ARBA00023136"/>
    </source>
</evidence>
<dbReference type="InterPro" id="IPR001694">
    <property type="entry name" value="NADH_UbQ_OxRdtase_su1/FPO"/>
</dbReference>
<gene>
    <name evidence="6" type="primary">hyfC</name>
    <name evidence="6" type="ordered locus">HTH_1152</name>
</gene>
<dbReference type="GO" id="GO:0005886">
    <property type="term" value="C:plasma membrane"/>
    <property type="evidence" value="ECO:0007669"/>
    <property type="project" value="TreeGrafter"/>
</dbReference>
<evidence type="ECO:0000256" key="5">
    <source>
        <dbReference type="SAM" id="Phobius"/>
    </source>
</evidence>
<comment type="subcellular location">
    <subcellularLocation>
        <location evidence="1">Membrane</location>
        <topology evidence="1">Multi-pass membrane protein</topology>
    </subcellularLocation>
</comment>
<feature type="transmembrane region" description="Helical" evidence="5">
    <location>
        <begin position="236"/>
        <end position="254"/>
    </location>
</feature>
<feature type="transmembrane region" description="Helical" evidence="5">
    <location>
        <begin position="294"/>
        <end position="314"/>
    </location>
</feature>
<feature type="transmembrane region" description="Helical" evidence="5">
    <location>
        <begin position="98"/>
        <end position="118"/>
    </location>
</feature>
<reference evidence="6 7" key="1">
    <citation type="journal article" date="2010" name="J. Bacteriol.">
        <title>Complete genome sequence of the thermophilic, obligately chemolithoautotrophic hydrogen-oxidizing bacterium Hydrogenobacter thermophilus TK-6.</title>
        <authorList>
            <person name="Arai H."/>
            <person name="Kanbe H."/>
            <person name="Ishii M."/>
            <person name="Igarashi Y."/>
        </authorList>
    </citation>
    <scope>NUCLEOTIDE SEQUENCE [LARGE SCALE GENOMIC DNA]</scope>
    <source>
        <strain evidence="7">DSM 6534 / IAM 12695 / TK-6 [Tokyo]</strain>
    </source>
</reference>
<feature type="transmembrane region" description="Helical" evidence="5">
    <location>
        <begin position="130"/>
        <end position="151"/>
    </location>
</feature>
<organism evidence="6 7">
    <name type="scientific">Hydrogenobacter thermophilus (strain DSM 6534 / IAM 12695 / TK-6)</name>
    <dbReference type="NCBI Taxonomy" id="608538"/>
    <lineage>
        <taxon>Bacteria</taxon>
        <taxon>Pseudomonadati</taxon>
        <taxon>Aquificota</taxon>
        <taxon>Aquificia</taxon>
        <taxon>Aquificales</taxon>
        <taxon>Aquificaceae</taxon>
        <taxon>Hydrogenobacter</taxon>
    </lineage>
</organism>
<keyword evidence="3 5" id="KW-1133">Transmembrane helix</keyword>
<proteinExistence type="predicted"/>
<dbReference type="KEGG" id="hth:HTH_1152"/>
<dbReference type="GO" id="GO:0016829">
    <property type="term" value="F:lyase activity"/>
    <property type="evidence" value="ECO:0007669"/>
    <property type="project" value="UniProtKB-KW"/>
</dbReference>
<dbReference type="eggNOG" id="COG0650">
    <property type="taxonomic scope" value="Bacteria"/>
</dbReference>
<keyword evidence="6" id="KW-0456">Lyase</keyword>
<feature type="transmembrane region" description="Helical" evidence="5">
    <location>
        <begin position="260"/>
        <end position="282"/>
    </location>
</feature>
<keyword evidence="2 5" id="KW-0812">Transmembrane</keyword>
<dbReference type="OrthoDB" id="9778499at2"/>
<accession>D3DIF4</accession>
<dbReference type="STRING" id="608538.HTH_1152"/>